<evidence type="ECO:0000256" key="5">
    <source>
        <dbReference type="ARBA" id="ARBA00023015"/>
    </source>
</evidence>
<evidence type="ECO:0000313" key="11">
    <source>
        <dbReference type="Proteomes" id="UP001412067"/>
    </source>
</evidence>
<comment type="caution">
    <text evidence="10">The sequence shown here is derived from an EMBL/GenBank/DDBJ whole genome shotgun (WGS) entry which is preliminary data.</text>
</comment>
<evidence type="ECO:0000313" key="10">
    <source>
        <dbReference type="EMBL" id="KAK8952649.1"/>
    </source>
</evidence>
<evidence type="ECO:0000259" key="9">
    <source>
        <dbReference type="PROSITE" id="PS50157"/>
    </source>
</evidence>
<dbReference type="InterPro" id="IPR036236">
    <property type="entry name" value="Znf_C2H2_sf"/>
</dbReference>
<keyword evidence="4" id="KW-0862">Zinc</keyword>
<dbReference type="Pfam" id="PF13912">
    <property type="entry name" value="zf-C2H2_6"/>
    <property type="match status" value="2"/>
</dbReference>
<gene>
    <name evidence="10" type="primary">AZF1</name>
    <name evidence="10" type="ORF">KSP40_PGU012127</name>
</gene>
<dbReference type="PANTHER" id="PTHR45988">
    <property type="entry name" value="C2H2 TYPE ZINC FINGER TRANSCRIPTION FACTOR FAMILY-RELATED"/>
    <property type="match status" value="1"/>
</dbReference>
<dbReference type="EMBL" id="JBBWWR010000014">
    <property type="protein sequence ID" value="KAK8952649.1"/>
    <property type="molecule type" value="Genomic_DNA"/>
</dbReference>
<sequence length="212" mass="22039">MAAEDLEPTSSQSSPAPPSSPAIAGPNYEDTTPIPFDRSTKRKRSNRRHPQLVHPVPSDADEEVLALCLLMLSRDPAAPKLEHLCSLCGKAFASYHALGGHMASHRRPQSGGSVAAISGGKVHRCLICLRSFPTGQALGGHKRRHYDGTVGSAAGAGAGAGLGSGRGLGLDLNEPAVVEFAGGLGGWCLSGEEKDEAQSSVPFKKTRLVLSV</sequence>
<dbReference type="Gene3D" id="3.30.160.60">
    <property type="entry name" value="Classic Zinc Finger"/>
    <property type="match status" value="1"/>
</dbReference>
<dbReference type="SMART" id="SM00355">
    <property type="entry name" value="ZnF_C2H2"/>
    <property type="match status" value="2"/>
</dbReference>
<organism evidence="10 11">
    <name type="scientific">Platanthera guangdongensis</name>
    <dbReference type="NCBI Taxonomy" id="2320717"/>
    <lineage>
        <taxon>Eukaryota</taxon>
        <taxon>Viridiplantae</taxon>
        <taxon>Streptophyta</taxon>
        <taxon>Embryophyta</taxon>
        <taxon>Tracheophyta</taxon>
        <taxon>Spermatophyta</taxon>
        <taxon>Magnoliopsida</taxon>
        <taxon>Liliopsida</taxon>
        <taxon>Asparagales</taxon>
        <taxon>Orchidaceae</taxon>
        <taxon>Orchidoideae</taxon>
        <taxon>Orchideae</taxon>
        <taxon>Orchidinae</taxon>
        <taxon>Platanthera</taxon>
    </lineage>
</organism>
<keyword evidence="2" id="KW-0677">Repeat</keyword>
<evidence type="ECO:0000256" key="1">
    <source>
        <dbReference type="ARBA" id="ARBA00022723"/>
    </source>
</evidence>
<evidence type="ECO:0000256" key="3">
    <source>
        <dbReference type="ARBA" id="ARBA00022771"/>
    </source>
</evidence>
<feature type="compositionally biased region" description="Basic residues" evidence="8">
    <location>
        <begin position="40"/>
        <end position="51"/>
    </location>
</feature>
<feature type="domain" description="C2H2-type" evidence="9">
    <location>
        <begin position="83"/>
        <end position="110"/>
    </location>
</feature>
<keyword evidence="11" id="KW-1185">Reference proteome</keyword>
<keyword evidence="3 7" id="KW-0863">Zinc-finger</keyword>
<evidence type="ECO:0000256" key="6">
    <source>
        <dbReference type="ARBA" id="ARBA00023163"/>
    </source>
</evidence>
<protein>
    <submittedName>
        <fullName evidence="10">Zinc finger protein AZF1</fullName>
    </submittedName>
</protein>
<proteinExistence type="predicted"/>
<dbReference type="PROSITE" id="PS00028">
    <property type="entry name" value="ZINC_FINGER_C2H2_1"/>
    <property type="match status" value="2"/>
</dbReference>
<dbReference type="Proteomes" id="UP001412067">
    <property type="component" value="Unassembled WGS sequence"/>
</dbReference>
<evidence type="ECO:0000256" key="4">
    <source>
        <dbReference type="ARBA" id="ARBA00022833"/>
    </source>
</evidence>
<accession>A0ABR2LVD2</accession>
<dbReference type="InterPro" id="IPR013087">
    <property type="entry name" value="Znf_C2H2_type"/>
</dbReference>
<feature type="region of interest" description="Disordered" evidence="8">
    <location>
        <begin position="1"/>
        <end position="56"/>
    </location>
</feature>
<dbReference type="SUPFAM" id="SSF57667">
    <property type="entry name" value="beta-beta-alpha zinc fingers"/>
    <property type="match status" value="1"/>
</dbReference>
<keyword evidence="6" id="KW-0804">Transcription</keyword>
<evidence type="ECO:0000256" key="2">
    <source>
        <dbReference type="ARBA" id="ARBA00022737"/>
    </source>
</evidence>
<dbReference type="InterPro" id="IPR044653">
    <property type="entry name" value="AZF1/2/3-like"/>
</dbReference>
<evidence type="ECO:0000256" key="7">
    <source>
        <dbReference type="PROSITE-ProRule" id="PRU00042"/>
    </source>
</evidence>
<evidence type="ECO:0000256" key="8">
    <source>
        <dbReference type="SAM" id="MobiDB-lite"/>
    </source>
</evidence>
<keyword evidence="1" id="KW-0479">Metal-binding</keyword>
<reference evidence="10 11" key="1">
    <citation type="journal article" date="2022" name="Nat. Plants">
        <title>Genomes of leafy and leafless Platanthera orchids illuminate the evolution of mycoheterotrophy.</title>
        <authorList>
            <person name="Li M.H."/>
            <person name="Liu K.W."/>
            <person name="Li Z."/>
            <person name="Lu H.C."/>
            <person name="Ye Q.L."/>
            <person name="Zhang D."/>
            <person name="Wang J.Y."/>
            <person name="Li Y.F."/>
            <person name="Zhong Z.M."/>
            <person name="Liu X."/>
            <person name="Yu X."/>
            <person name="Liu D.K."/>
            <person name="Tu X.D."/>
            <person name="Liu B."/>
            <person name="Hao Y."/>
            <person name="Liao X.Y."/>
            <person name="Jiang Y.T."/>
            <person name="Sun W.H."/>
            <person name="Chen J."/>
            <person name="Chen Y.Q."/>
            <person name="Ai Y."/>
            <person name="Zhai J.W."/>
            <person name="Wu S.S."/>
            <person name="Zhou Z."/>
            <person name="Hsiao Y.Y."/>
            <person name="Wu W.L."/>
            <person name="Chen Y.Y."/>
            <person name="Lin Y.F."/>
            <person name="Hsu J.L."/>
            <person name="Li C.Y."/>
            <person name="Wang Z.W."/>
            <person name="Zhao X."/>
            <person name="Zhong W.Y."/>
            <person name="Ma X.K."/>
            <person name="Ma L."/>
            <person name="Huang J."/>
            <person name="Chen G.Z."/>
            <person name="Huang M.Z."/>
            <person name="Huang L."/>
            <person name="Peng D.H."/>
            <person name="Luo Y.B."/>
            <person name="Zou S.Q."/>
            <person name="Chen S.P."/>
            <person name="Lan S."/>
            <person name="Tsai W.C."/>
            <person name="Van de Peer Y."/>
            <person name="Liu Z.J."/>
        </authorList>
    </citation>
    <scope>NUCLEOTIDE SEQUENCE [LARGE SCALE GENOMIC DNA]</scope>
    <source>
        <strain evidence="10">Lor288</strain>
    </source>
</reference>
<name>A0ABR2LVD2_9ASPA</name>
<keyword evidence="5" id="KW-0805">Transcription regulation</keyword>
<dbReference type="PANTHER" id="PTHR45988:SF90">
    <property type="entry name" value="ZINC FINGER PROTEIN ZAT10-LIKE"/>
    <property type="match status" value="1"/>
</dbReference>
<dbReference type="PROSITE" id="PS50157">
    <property type="entry name" value="ZINC_FINGER_C2H2_2"/>
    <property type="match status" value="1"/>
</dbReference>